<evidence type="ECO:0000313" key="2">
    <source>
        <dbReference type="EMBL" id="AAT38501.1"/>
    </source>
</evidence>
<dbReference type="KEGG" id="vg:10323059"/>
<protein>
    <submittedName>
        <fullName evidence="2">Uncharacterized protein</fullName>
    </submittedName>
</protein>
<reference evidence="2 3" key="1">
    <citation type="journal article" date="2010" name="Virol. J.">
        <title>Genomes of the T4-related bacteriophages as windows on microbial genome evolution.</title>
        <authorList>
            <person name="Petrov V.M."/>
            <person name="Ratnayaka S."/>
            <person name="Nolan J.M."/>
            <person name="Miller E.S."/>
            <person name="Karam J.D."/>
        </authorList>
    </citation>
    <scope>NUCLEOTIDE SEQUENCE [LARGE SCALE GENOMIC DNA]</scope>
    <source>
        <strain evidence="2">Acj133</strain>
    </source>
</reference>
<sequence>MDQYNVADLPITKWQPDKTYKRGQLVLYNGKRLKCVSTGDPQRFELYEKPKPIIVPPEIDGPPIVVYDYDNEETLPARAVTEGVRFSWLQFFGPFIGLMIGLFLGHKFMV</sequence>
<feature type="transmembrane region" description="Helical" evidence="1">
    <location>
        <begin position="86"/>
        <end position="105"/>
    </location>
</feature>
<gene>
    <name evidence="2" type="ORF">Acj133p072</name>
</gene>
<organism evidence="2 3">
    <name type="scientific">Acinetobacter phage 133</name>
    <dbReference type="NCBI Taxonomy" id="2919552"/>
    <lineage>
        <taxon>Viruses</taxon>
        <taxon>Duplodnaviria</taxon>
        <taxon>Heunggongvirae</taxon>
        <taxon>Uroviricota</taxon>
        <taxon>Caudoviricetes</taxon>
        <taxon>Pantevenvirales</taxon>
        <taxon>Straboviridae</taxon>
        <taxon>Tevenvirinae</taxon>
        <taxon>Centumtrigintavirus</taxon>
        <taxon>Centumtrigintavirus cv133</taxon>
        <taxon>Acinetobacter virus 133</taxon>
    </lineage>
</organism>
<dbReference type="Proteomes" id="UP000000330">
    <property type="component" value="Segment"/>
</dbReference>
<keyword evidence="3" id="KW-1185">Reference proteome</keyword>
<proteinExistence type="predicted"/>
<dbReference type="EMBL" id="HM114315">
    <property type="protein sequence ID" value="AAT38501.1"/>
    <property type="molecule type" value="Genomic_DNA"/>
</dbReference>
<dbReference type="RefSeq" id="YP_004300653.1">
    <property type="nucleotide sequence ID" value="NC_015250.1"/>
</dbReference>
<keyword evidence="1" id="KW-0472">Membrane</keyword>
<name>Q6J2N2_9CAUD</name>
<dbReference type="GeneID" id="10323059"/>
<evidence type="ECO:0000256" key="1">
    <source>
        <dbReference type="SAM" id="Phobius"/>
    </source>
</evidence>
<keyword evidence="1" id="KW-1133">Transmembrane helix</keyword>
<evidence type="ECO:0000313" key="3">
    <source>
        <dbReference type="Proteomes" id="UP000000330"/>
    </source>
</evidence>
<accession>Q6J2N2</accession>
<keyword evidence="1" id="KW-0812">Transmembrane</keyword>